<dbReference type="FunFam" id="3.40.50.2000:FF:000238">
    <property type="entry name" value="Glycosyltransferase"/>
    <property type="match status" value="1"/>
</dbReference>
<keyword evidence="2 4" id="KW-0328">Glycosyltransferase</keyword>
<evidence type="ECO:0000259" key="6">
    <source>
        <dbReference type="Pfam" id="PF26168"/>
    </source>
</evidence>
<evidence type="ECO:0000256" key="4">
    <source>
        <dbReference type="RuleBase" id="RU003718"/>
    </source>
</evidence>
<keyword evidence="8" id="KW-1185">Reference proteome</keyword>
<dbReference type="CDD" id="cd03784">
    <property type="entry name" value="GT1_Gtf-like"/>
    <property type="match status" value="1"/>
</dbReference>
<dbReference type="FunFam" id="3.40.50.2000:FF:000060">
    <property type="entry name" value="Glycosyltransferase"/>
    <property type="match status" value="1"/>
</dbReference>
<dbReference type="EMBL" id="CAUOFW020001939">
    <property type="protein sequence ID" value="CAK9149788.1"/>
    <property type="molecule type" value="Genomic_DNA"/>
</dbReference>
<evidence type="ECO:0000313" key="7">
    <source>
        <dbReference type="EMBL" id="CAK9149788.1"/>
    </source>
</evidence>
<name>A0ABC8S421_9AQUA</name>
<dbReference type="InterPro" id="IPR002213">
    <property type="entry name" value="UDP_glucos_trans"/>
</dbReference>
<dbReference type="SUPFAM" id="SSF53756">
    <property type="entry name" value="UDP-Glycosyltransferase/glycogen phosphorylase"/>
    <property type="match status" value="1"/>
</dbReference>
<dbReference type="InterPro" id="IPR058980">
    <property type="entry name" value="Glyco_transf_N"/>
</dbReference>
<feature type="domain" description="Glycosyltransferase N-terminal" evidence="6">
    <location>
        <begin position="456"/>
        <end position="568"/>
    </location>
</feature>
<proteinExistence type="inferred from homology"/>
<evidence type="ECO:0000256" key="1">
    <source>
        <dbReference type="ARBA" id="ARBA00009995"/>
    </source>
</evidence>
<comment type="caution">
    <text evidence="7">The sequence shown here is derived from an EMBL/GenBank/DDBJ whole genome shotgun (WGS) entry which is preliminary data.</text>
</comment>
<dbReference type="Pfam" id="PF26168">
    <property type="entry name" value="Glyco_transf_N"/>
    <property type="match status" value="2"/>
</dbReference>
<sequence length="568" mass="63175">MENHHHHNHNHNQNDRREGHKIVVVMVPLPAQGHLNQLLHLSRLISSYGIPVHYVGTTTHSRQAKLRIHGWDPLAATNIHFHEFPTPSFLSPPPNPNVSFPSHILPLFYASLRLREPVGTLLRSLSNTSKRVVVIHDSLMASVVQDVPSIPNAESYSSESVSAFFISLFHWETGKPIPIEPEILKEAPSLESCVTSEFMEFLQTQEQHGRFNSGSLYNTSKSIEDPYLDMLAEDQIIGTKKQWAIGPFHPVEISKDEGSNRRHSCLEWLDKQVPKSVIFVSFGTTTSLSDEQIKELAIGLEQSGQNFIWVLRDADKGDIFAGEVRKAELPKGYEERVAGRGIVVRDWAPQLEILGHPSTGGFMSHCGWNSCMESMSMGVPIATWPMHSDQPANALLITKVLKVGLAVKDWACRHEIVTSLMVENAVKKLMASTEGGEIRKTAIDLGGSIRQSVEHGGVTLHYVGTTTHTRQAKLRVHGWDPLSVNNIHFHEFPSLSFLSPPQDPNVSFPSHIVPLLYASSKLRDPVATLLNALSTTTKRVVVIHDSLMASLVQDIPSISNTESYSFHS</sequence>
<evidence type="ECO:0000256" key="2">
    <source>
        <dbReference type="ARBA" id="ARBA00022676"/>
    </source>
</evidence>
<reference evidence="7 8" key="1">
    <citation type="submission" date="2024-02" db="EMBL/GenBank/DDBJ databases">
        <authorList>
            <person name="Vignale AGUSTIN F."/>
            <person name="Sosa J E."/>
            <person name="Modenutti C."/>
        </authorList>
    </citation>
    <scope>NUCLEOTIDE SEQUENCE [LARGE SCALE GENOMIC DNA]</scope>
</reference>
<dbReference type="PROSITE" id="PS00375">
    <property type="entry name" value="UDPGT"/>
    <property type="match status" value="1"/>
</dbReference>
<dbReference type="Proteomes" id="UP001642360">
    <property type="component" value="Unassembled WGS sequence"/>
</dbReference>
<dbReference type="EC" id="2.4.1.-" evidence="5"/>
<feature type="domain" description="Glycosyltransferase N-terminal" evidence="6">
    <location>
        <begin position="21"/>
        <end position="250"/>
    </location>
</feature>
<comment type="similarity">
    <text evidence="1 4">Belongs to the UDP-glycosyltransferase family.</text>
</comment>
<keyword evidence="3 4" id="KW-0808">Transferase</keyword>
<dbReference type="PANTHER" id="PTHR48044:SF23">
    <property type="entry name" value="ANTHOCYANIDIN 3-O-GLUCOSYLTRANSFERASE-LIKE"/>
    <property type="match status" value="1"/>
</dbReference>
<dbReference type="GO" id="GO:0016138">
    <property type="term" value="P:glycoside biosynthetic process"/>
    <property type="evidence" value="ECO:0007669"/>
    <property type="project" value="UniProtKB-ARBA"/>
</dbReference>
<dbReference type="GO" id="GO:0009690">
    <property type="term" value="P:cytokinin metabolic process"/>
    <property type="evidence" value="ECO:0007669"/>
    <property type="project" value="UniProtKB-ARBA"/>
</dbReference>
<evidence type="ECO:0000313" key="8">
    <source>
        <dbReference type="Proteomes" id="UP001642360"/>
    </source>
</evidence>
<dbReference type="PANTHER" id="PTHR48044">
    <property type="entry name" value="GLYCOSYLTRANSFERASE"/>
    <property type="match status" value="1"/>
</dbReference>
<dbReference type="GO" id="GO:0050404">
    <property type="term" value="F:zeatin O-beta-D-xylosyltransferase activity"/>
    <property type="evidence" value="ECO:0007669"/>
    <property type="project" value="UniProtKB-ARBA"/>
</dbReference>
<dbReference type="AlphaFoldDB" id="A0ABC8S421"/>
<dbReference type="Pfam" id="PF00201">
    <property type="entry name" value="UDPGT"/>
    <property type="match status" value="1"/>
</dbReference>
<dbReference type="Gene3D" id="3.40.50.2000">
    <property type="entry name" value="Glycogen Phosphorylase B"/>
    <property type="match status" value="2"/>
</dbReference>
<gene>
    <name evidence="7" type="ORF">ILEXP_LOCUS17857</name>
</gene>
<accession>A0ABC8S421</accession>
<organism evidence="7 8">
    <name type="scientific">Ilex paraguariensis</name>
    <name type="common">yerba mate</name>
    <dbReference type="NCBI Taxonomy" id="185542"/>
    <lineage>
        <taxon>Eukaryota</taxon>
        <taxon>Viridiplantae</taxon>
        <taxon>Streptophyta</taxon>
        <taxon>Embryophyta</taxon>
        <taxon>Tracheophyta</taxon>
        <taxon>Spermatophyta</taxon>
        <taxon>Magnoliopsida</taxon>
        <taxon>eudicotyledons</taxon>
        <taxon>Gunneridae</taxon>
        <taxon>Pentapetalae</taxon>
        <taxon>asterids</taxon>
        <taxon>campanulids</taxon>
        <taxon>Aquifoliales</taxon>
        <taxon>Aquifoliaceae</taxon>
        <taxon>Ilex</taxon>
    </lineage>
</organism>
<feature type="non-terminal residue" evidence="7">
    <location>
        <position position="568"/>
    </location>
</feature>
<evidence type="ECO:0000256" key="5">
    <source>
        <dbReference type="RuleBase" id="RU362057"/>
    </source>
</evidence>
<protein>
    <recommendedName>
        <fullName evidence="5">Glycosyltransferase</fullName>
        <ecNumber evidence="5">2.4.1.-</ecNumber>
    </recommendedName>
</protein>
<evidence type="ECO:0000256" key="3">
    <source>
        <dbReference type="ARBA" id="ARBA00022679"/>
    </source>
</evidence>
<dbReference type="InterPro" id="IPR035595">
    <property type="entry name" value="UDP_glycos_trans_CS"/>
</dbReference>